<feature type="domain" description="Methyltransferase type 11" evidence="3">
    <location>
        <begin position="67"/>
        <end position="166"/>
    </location>
</feature>
<reference evidence="5" key="1">
    <citation type="submission" date="2014-09" db="EMBL/GenBank/DDBJ databases">
        <authorList>
            <person name="Sharma Rahul"/>
            <person name="Thines Marco"/>
        </authorList>
    </citation>
    <scope>NUCLEOTIDE SEQUENCE [LARGE SCALE GENOMIC DNA]</scope>
</reference>
<dbReference type="PANTHER" id="PTHR13090">
    <property type="entry name" value="ARGININE-HYDROXYLASE NDUFAF5, MITOCHONDRIAL"/>
    <property type="match status" value="1"/>
</dbReference>
<dbReference type="RefSeq" id="XP_024573325.1">
    <property type="nucleotide sequence ID" value="XM_024722227.1"/>
</dbReference>
<dbReference type="GeneID" id="36399260"/>
<dbReference type="InterPro" id="IPR050602">
    <property type="entry name" value="Malonyl-ACP_OMT"/>
</dbReference>
<proteinExistence type="predicted"/>
<dbReference type="OMA" id="YEVVYGH"/>
<evidence type="ECO:0000256" key="1">
    <source>
        <dbReference type="ARBA" id="ARBA00022603"/>
    </source>
</evidence>
<sequence>MATLLRCSMTRRMSSTVPIFNRAIKRQQRNNISQIKNSNEYEYLKDEVSRRLIDRLEDIERDFPLALDLGCGSGHLYKNLIVDDGLGGIKTLLQCDSAESLLLRDDLKTGDITLKTSRLVADEEFLPFPRHEFDLVMSSLALHWVNDLENTFRQVLNVLKPDGAFVAAVLGGDSLQELRSAFILGDQERQGGISPHISPFMNIGDAGNLLSATGFNLCTVDTDYICVEYPNAFVLMEHLRGMGENHAVSSKGLPATRDSLLATASIYQSMFGQPNGTVPATFQVIYLIGWAPHESQQKPLRRGSAQHSLKELGHD</sequence>
<dbReference type="InterPro" id="IPR013216">
    <property type="entry name" value="Methyltransf_11"/>
</dbReference>
<dbReference type="InterPro" id="IPR029063">
    <property type="entry name" value="SAM-dependent_MTases_sf"/>
</dbReference>
<evidence type="ECO:0000313" key="4">
    <source>
        <dbReference type="EMBL" id="CEG36956.1"/>
    </source>
</evidence>
<dbReference type="STRING" id="4781.A0A0P1A9K1"/>
<dbReference type="AlphaFoldDB" id="A0A0P1A9K1"/>
<dbReference type="SUPFAM" id="SSF53335">
    <property type="entry name" value="S-adenosyl-L-methionine-dependent methyltransferases"/>
    <property type="match status" value="1"/>
</dbReference>
<dbReference type="CDD" id="cd02440">
    <property type="entry name" value="AdoMet_MTases"/>
    <property type="match status" value="1"/>
</dbReference>
<dbReference type="Proteomes" id="UP000054928">
    <property type="component" value="Unassembled WGS sequence"/>
</dbReference>
<evidence type="ECO:0000313" key="5">
    <source>
        <dbReference type="Proteomes" id="UP000054928"/>
    </source>
</evidence>
<dbReference type="EMBL" id="CCYD01000252">
    <property type="protein sequence ID" value="CEG36956.1"/>
    <property type="molecule type" value="Genomic_DNA"/>
</dbReference>
<dbReference type="GO" id="GO:0032259">
    <property type="term" value="P:methylation"/>
    <property type="evidence" value="ECO:0007669"/>
    <property type="project" value="UniProtKB-KW"/>
</dbReference>
<dbReference type="PANTHER" id="PTHR13090:SF1">
    <property type="entry name" value="ARGININE-HYDROXYLASE NDUFAF5, MITOCHONDRIAL"/>
    <property type="match status" value="1"/>
</dbReference>
<keyword evidence="5" id="KW-1185">Reference proteome</keyword>
<dbReference type="Gene3D" id="3.40.50.150">
    <property type="entry name" value="Vaccinia Virus protein VP39"/>
    <property type="match status" value="1"/>
</dbReference>
<evidence type="ECO:0000256" key="2">
    <source>
        <dbReference type="ARBA" id="ARBA00022679"/>
    </source>
</evidence>
<dbReference type="GO" id="GO:0032981">
    <property type="term" value="P:mitochondrial respiratory chain complex I assembly"/>
    <property type="evidence" value="ECO:0007669"/>
    <property type="project" value="TreeGrafter"/>
</dbReference>
<organism evidence="4 5">
    <name type="scientific">Plasmopara halstedii</name>
    <name type="common">Downy mildew of sunflower</name>
    <dbReference type="NCBI Taxonomy" id="4781"/>
    <lineage>
        <taxon>Eukaryota</taxon>
        <taxon>Sar</taxon>
        <taxon>Stramenopiles</taxon>
        <taxon>Oomycota</taxon>
        <taxon>Peronosporomycetes</taxon>
        <taxon>Peronosporales</taxon>
        <taxon>Peronosporaceae</taxon>
        <taxon>Plasmopara</taxon>
    </lineage>
</organism>
<keyword evidence="2 4" id="KW-0808">Transferase</keyword>
<evidence type="ECO:0000259" key="3">
    <source>
        <dbReference type="Pfam" id="PF08241"/>
    </source>
</evidence>
<dbReference type="GO" id="GO:0005739">
    <property type="term" value="C:mitochondrion"/>
    <property type="evidence" value="ECO:0007669"/>
    <property type="project" value="TreeGrafter"/>
</dbReference>
<keyword evidence="1 4" id="KW-0489">Methyltransferase</keyword>
<dbReference type="OrthoDB" id="16816at2759"/>
<name>A0A0P1A9K1_PLAHL</name>
<accession>A0A0P1A9K1</accession>
<dbReference type="GO" id="GO:0008757">
    <property type="term" value="F:S-adenosylmethionine-dependent methyltransferase activity"/>
    <property type="evidence" value="ECO:0007669"/>
    <property type="project" value="InterPro"/>
</dbReference>
<protein>
    <submittedName>
        <fullName evidence="4">Predicted methyltransferase</fullName>
    </submittedName>
</protein>
<dbReference type="Pfam" id="PF08241">
    <property type="entry name" value="Methyltransf_11"/>
    <property type="match status" value="1"/>
</dbReference>